<protein>
    <submittedName>
        <fullName evidence="4">S-layer homology domain-containing protein</fullName>
    </submittedName>
</protein>
<dbReference type="EMBL" id="FWXW01000008">
    <property type="protein sequence ID" value="SMC81937.1"/>
    <property type="molecule type" value="Genomic_DNA"/>
</dbReference>
<dbReference type="InterPro" id="IPR001119">
    <property type="entry name" value="SLH_dom"/>
</dbReference>
<dbReference type="AlphaFoldDB" id="A0A1W2C9J0"/>
<keyword evidence="2" id="KW-0732">Signal</keyword>
<gene>
    <name evidence="4" type="ORF">SAMN02745168_2676</name>
</gene>
<dbReference type="OrthoDB" id="1862659at2"/>
<name>A0A1W2C9J0_9FIRM</name>
<feature type="domain" description="SLH" evidence="3">
    <location>
        <begin position="236"/>
        <end position="299"/>
    </location>
</feature>
<evidence type="ECO:0000256" key="2">
    <source>
        <dbReference type="SAM" id="SignalP"/>
    </source>
</evidence>
<keyword evidence="5" id="KW-1185">Reference proteome</keyword>
<evidence type="ECO:0000256" key="1">
    <source>
        <dbReference type="ARBA" id="ARBA00022737"/>
    </source>
</evidence>
<dbReference type="PROSITE" id="PS51272">
    <property type="entry name" value="SLH"/>
    <property type="match status" value="1"/>
</dbReference>
<proteinExistence type="predicted"/>
<evidence type="ECO:0000259" key="3">
    <source>
        <dbReference type="PROSITE" id="PS51272"/>
    </source>
</evidence>
<evidence type="ECO:0000313" key="4">
    <source>
        <dbReference type="EMBL" id="SMC81937.1"/>
    </source>
</evidence>
<dbReference type="Pfam" id="PF00395">
    <property type="entry name" value="SLH"/>
    <property type="match status" value="1"/>
</dbReference>
<reference evidence="4 5" key="1">
    <citation type="submission" date="2017-04" db="EMBL/GenBank/DDBJ databases">
        <authorList>
            <person name="Afonso C.L."/>
            <person name="Miller P.J."/>
            <person name="Scott M.A."/>
            <person name="Spackman E."/>
            <person name="Goraichik I."/>
            <person name="Dimitrov K.M."/>
            <person name="Suarez D.L."/>
            <person name="Swayne D.E."/>
        </authorList>
    </citation>
    <scope>NUCLEOTIDE SEQUENCE [LARGE SCALE GENOMIC DNA]</scope>
    <source>
        <strain evidence="4 5">DSM 12816</strain>
    </source>
</reference>
<evidence type="ECO:0000313" key="5">
    <source>
        <dbReference type="Proteomes" id="UP000192790"/>
    </source>
</evidence>
<organism evidence="4 5">
    <name type="scientific">Papillibacter cinnamivorans DSM 12816</name>
    <dbReference type="NCBI Taxonomy" id="1122930"/>
    <lineage>
        <taxon>Bacteria</taxon>
        <taxon>Bacillati</taxon>
        <taxon>Bacillota</taxon>
        <taxon>Clostridia</taxon>
        <taxon>Eubacteriales</taxon>
        <taxon>Oscillospiraceae</taxon>
        <taxon>Papillibacter</taxon>
    </lineage>
</organism>
<dbReference type="RefSeq" id="WP_084235343.1">
    <property type="nucleotide sequence ID" value="NZ_FWXW01000008.1"/>
</dbReference>
<sequence length="378" mass="40003">MKKLLVILPAVLGLLLLFGHTFAAPGSQSDPLISLSYITDTYLPSLSATIEGRITAAGNTVYGSSSQKLTALVQEYSQKLDALAVQSAFAPEFIQTRVKSGDALTGTTGTGFVLLAGSVNVTFSSGAVINVSTGTEILSGSSLAASQRYLVAEYTTAVFTVSSDTAVVEYEGNYSFASSTGTDYNAMADALKLLGLFRGGDTGYGSGYMLENKPSRVEGLIMFIRLLGEENEALSYAGTSPFKDVPSWASSYVNYAYSKGYTNGVSSSLFGTYSTITAPEYMTLILRSMGYSDASGDFTWDTSLSYAYNKGLLTSGEQALLASKTFYRAQVVYVSYYSLDAALKDGSGTLLQKLIAKSVFGEEAAAQARAKVTSSRIA</sequence>
<dbReference type="STRING" id="1122930.SAMN02745168_2676"/>
<keyword evidence="1" id="KW-0677">Repeat</keyword>
<feature type="signal peptide" evidence="2">
    <location>
        <begin position="1"/>
        <end position="23"/>
    </location>
</feature>
<feature type="chain" id="PRO_5012596767" evidence="2">
    <location>
        <begin position="24"/>
        <end position="378"/>
    </location>
</feature>
<dbReference type="Proteomes" id="UP000192790">
    <property type="component" value="Unassembled WGS sequence"/>
</dbReference>
<accession>A0A1W2C9J0</accession>